<name>A0A7I8IK88_SPIIN</name>
<feature type="domain" description="PPM-type phosphatase" evidence="11">
    <location>
        <begin position="74"/>
        <end position="305"/>
    </location>
</feature>
<proteinExistence type="inferred from homology"/>
<keyword evidence="13" id="KW-1185">Reference proteome</keyword>
<evidence type="ECO:0000256" key="10">
    <source>
        <dbReference type="SAM" id="MobiDB-lite"/>
    </source>
</evidence>
<evidence type="ECO:0000256" key="8">
    <source>
        <dbReference type="ARBA" id="ARBA00048336"/>
    </source>
</evidence>
<keyword evidence="5 9" id="KW-0460">Magnesium</keyword>
<accession>A0A7I8IK88</accession>
<keyword evidence="4 9" id="KW-0378">Hydrolase</keyword>
<keyword evidence="6 9" id="KW-0464">Manganese</keyword>
<dbReference type="EMBL" id="LR743590">
    <property type="protein sequence ID" value="CAA2617865.1"/>
    <property type="molecule type" value="Genomic_DNA"/>
</dbReference>
<dbReference type="PANTHER" id="PTHR12320:SF83">
    <property type="entry name" value="PROTEIN PHOSPHATASE 2C 55-RELATED"/>
    <property type="match status" value="1"/>
</dbReference>
<dbReference type="PROSITE" id="PS51746">
    <property type="entry name" value="PPM_2"/>
    <property type="match status" value="1"/>
</dbReference>
<dbReference type="SMART" id="SM00332">
    <property type="entry name" value="PP2Cc"/>
    <property type="match status" value="1"/>
</dbReference>
<keyword evidence="3 9" id="KW-0479">Metal-binding</keyword>
<dbReference type="InterPro" id="IPR001932">
    <property type="entry name" value="PPM-type_phosphatase-like_dom"/>
</dbReference>
<evidence type="ECO:0000259" key="11">
    <source>
        <dbReference type="PROSITE" id="PS51746"/>
    </source>
</evidence>
<dbReference type="SMART" id="SM00331">
    <property type="entry name" value="PP2C_SIG"/>
    <property type="match status" value="1"/>
</dbReference>
<dbReference type="InterPro" id="IPR036457">
    <property type="entry name" value="PPM-type-like_dom_sf"/>
</dbReference>
<evidence type="ECO:0000256" key="2">
    <source>
        <dbReference type="ARBA" id="ARBA00001946"/>
    </source>
</evidence>
<dbReference type="GO" id="GO:0004722">
    <property type="term" value="F:protein serine/threonine phosphatase activity"/>
    <property type="evidence" value="ECO:0007669"/>
    <property type="project" value="UniProtKB-EC"/>
</dbReference>
<dbReference type="PANTHER" id="PTHR12320">
    <property type="entry name" value="PROTEIN PHOSPHATASE 2C"/>
    <property type="match status" value="1"/>
</dbReference>
<dbReference type="AlphaFoldDB" id="A0A7I8IK88"/>
<dbReference type="GO" id="GO:0046872">
    <property type="term" value="F:metal ion binding"/>
    <property type="evidence" value="ECO:0007669"/>
    <property type="project" value="UniProtKB-UniRule"/>
</dbReference>
<comment type="catalytic activity">
    <reaction evidence="8 9">
        <text>O-phospho-L-threonyl-[protein] + H2O = L-threonyl-[protein] + phosphate</text>
        <dbReference type="Rhea" id="RHEA:47004"/>
        <dbReference type="Rhea" id="RHEA-COMP:11060"/>
        <dbReference type="Rhea" id="RHEA-COMP:11605"/>
        <dbReference type="ChEBI" id="CHEBI:15377"/>
        <dbReference type="ChEBI" id="CHEBI:30013"/>
        <dbReference type="ChEBI" id="CHEBI:43474"/>
        <dbReference type="ChEBI" id="CHEBI:61977"/>
        <dbReference type="EC" id="3.1.3.16"/>
    </reaction>
</comment>
<dbReference type="Gene3D" id="3.60.40.10">
    <property type="entry name" value="PPM-type phosphatase domain"/>
    <property type="match status" value="2"/>
</dbReference>
<comment type="cofactor">
    <cofactor evidence="1 9">
        <name>Mn(2+)</name>
        <dbReference type="ChEBI" id="CHEBI:29035"/>
    </cofactor>
</comment>
<reference evidence="12 13" key="1">
    <citation type="submission" date="2019-12" db="EMBL/GenBank/DDBJ databases">
        <authorList>
            <person name="Scholz U."/>
            <person name="Mascher M."/>
            <person name="Fiebig A."/>
        </authorList>
    </citation>
    <scope>NUCLEOTIDE SEQUENCE</scope>
</reference>
<gene>
    <name evidence="12" type="ORF">SI7747_03004026</name>
</gene>
<evidence type="ECO:0000313" key="13">
    <source>
        <dbReference type="Proteomes" id="UP001189122"/>
    </source>
</evidence>
<feature type="region of interest" description="Disordered" evidence="10">
    <location>
        <begin position="46"/>
        <end position="65"/>
    </location>
</feature>
<organism evidence="12">
    <name type="scientific">Spirodela intermedia</name>
    <name type="common">Intermediate duckweed</name>
    <dbReference type="NCBI Taxonomy" id="51605"/>
    <lineage>
        <taxon>Eukaryota</taxon>
        <taxon>Viridiplantae</taxon>
        <taxon>Streptophyta</taxon>
        <taxon>Embryophyta</taxon>
        <taxon>Tracheophyta</taxon>
        <taxon>Spermatophyta</taxon>
        <taxon>Magnoliopsida</taxon>
        <taxon>Liliopsida</taxon>
        <taxon>Araceae</taxon>
        <taxon>Lemnoideae</taxon>
        <taxon>Spirodela</taxon>
    </lineage>
</organism>
<evidence type="ECO:0000256" key="1">
    <source>
        <dbReference type="ARBA" id="ARBA00001936"/>
    </source>
</evidence>
<evidence type="ECO:0000256" key="3">
    <source>
        <dbReference type="ARBA" id="ARBA00022723"/>
    </source>
</evidence>
<keyword evidence="9" id="KW-0904">Protein phosphatase</keyword>
<dbReference type="InterPro" id="IPR039123">
    <property type="entry name" value="PPTC7"/>
</dbReference>
<evidence type="ECO:0000256" key="6">
    <source>
        <dbReference type="ARBA" id="ARBA00023211"/>
    </source>
</evidence>
<comment type="similarity">
    <text evidence="9">Belongs to the PP2C family.</text>
</comment>
<dbReference type="Proteomes" id="UP001189122">
    <property type="component" value="Unassembled WGS sequence"/>
</dbReference>
<evidence type="ECO:0000256" key="4">
    <source>
        <dbReference type="ARBA" id="ARBA00022801"/>
    </source>
</evidence>
<evidence type="ECO:0000256" key="5">
    <source>
        <dbReference type="ARBA" id="ARBA00022842"/>
    </source>
</evidence>
<dbReference type="EMBL" id="CACRZD030000003">
    <property type="protein sequence ID" value="CAA6657558.1"/>
    <property type="molecule type" value="Genomic_DNA"/>
</dbReference>
<evidence type="ECO:0000313" key="12">
    <source>
        <dbReference type="EMBL" id="CAA2617865.1"/>
    </source>
</evidence>
<dbReference type="EC" id="3.1.3.16" evidence="9"/>
<dbReference type="FunFam" id="3.60.40.10:FF:000138">
    <property type="entry name" value="5-azacytidine resistance protein azr1"/>
    <property type="match status" value="1"/>
</dbReference>
<comment type="cofactor">
    <cofactor evidence="2 9">
        <name>Mg(2+)</name>
        <dbReference type="ChEBI" id="CHEBI:18420"/>
    </cofactor>
</comment>
<dbReference type="SUPFAM" id="SSF81606">
    <property type="entry name" value="PP2C-like"/>
    <property type="match status" value="1"/>
</dbReference>
<protein>
    <recommendedName>
        <fullName evidence="9">Protein phosphatase</fullName>
        <ecNumber evidence="9">3.1.3.16</ecNumber>
    </recommendedName>
</protein>
<evidence type="ECO:0000256" key="9">
    <source>
        <dbReference type="RuleBase" id="RU366020"/>
    </source>
</evidence>
<comment type="catalytic activity">
    <reaction evidence="7 9">
        <text>O-phospho-L-seryl-[protein] + H2O = L-seryl-[protein] + phosphate</text>
        <dbReference type="Rhea" id="RHEA:20629"/>
        <dbReference type="Rhea" id="RHEA-COMP:9863"/>
        <dbReference type="Rhea" id="RHEA-COMP:11604"/>
        <dbReference type="ChEBI" id="CHEBI:15377"/>
        <dbReference type="ChEBI" id="CHEBI:29999"/>
        <dbReference type="ChEBI" id="CHEBI:43474"/>
        <dbReference type="ChEBI" id="CHEBI:83421"/>
        <dbReference type="EC" id="3.1.3.16"/>
    </reaction>
</comment>
<sequence length="310" mass="33158">MIYKCFWSGADGKGWSRILSETGTKDFHSSTGTSYSAGAATDVSFHGTTREEQFDSSTGSSDQKMVGDRTLKLLSGSCYLPHPAKEETGGEDAHFICIDEQAIGVADGVGGWADLGVDAGKYARELMSHSVSAIQEEPKGSVDPGRVLEKAYSSTKSRGSSTACIIALTNQGVHAVNLGDSGFIVVREGCTIFRSPVQQHDFNFTYQLESGNGSVYLPRGSGRRDYCGTDGLFDNLYNNEITAVVVHAVRAGLGPQVTAQKIAALARQRAQDKNRQTPFATAAQDAGYRYHGGKLDDITVVVSYITASDK</sequence>
<evidence type="ECO:0000256" key="7">
    <source>
        <dbReference type="ARBA" id="ARBA00047761"/>
    </source>
</evidence>